<protein>
    <submittedName>
        <fullName evidence="7">YitT family protein</fullName>
    </submittedName>
</protein>
<evidence type="ECO:0000256" key="6">
    <source>
        <dbReference type="SAM" id="Phobius"/>
    </source>
</evidence>
<accession>A0ABV9JDG9</accession>
<evidence type="ECO:0000256" key="2">
    <source>
        <dbReference type="ARBA" id="ARBA00022475"/>
    </source>
</evidence>
<evidence type="ECO:0000256" key="1">
    <source>
        <dbReference type="ARBA" id="ARBA00004651"/>
    </source>
</evidence>
<feature type="transmembrane region" description="Helical" evidence="6">
    <location>
        <begin position="98"/>
        <end position="121"/>
    </location>
</feature>
<dbReference type="EMBL" id="JBHSGD010000005">
    <property type="protein sequence ID" value="MFC4652578.1"/>
    <property type="molecule type" value="Genomic_DNA"/>
</dbReference>
<sequence length="210" mass="22883">MKKFKEYSLIILGSLSIAISVSCLSIPNNLGEGGVPGLTAMGVYLFHIPAYFSNFLLNGLLIAFSYRYFNKNLIFRTIFVVLLSTLFLRLVVPIQFEIPYPVLAAILAGATMGGGIGLIYLGEATSASGSLVAKILEKKFQIRKSHGLLISDLSVIIPSSIFLGVERTLLTVISVYVSSKVLSLVIENNLAHIFSLPKSFLQHKKSNSQI</sequence>
<dbReference type="Proteomes" id="UP001595987">
    <property type="component" value="Unassembled WGS sequence"/>
</dbReference>
<feature type="transmembrane region" description="Helical" evidence="6">
    <location>
        <begin position="41"/>
        <end position="66"/>
    </location>
</feature>
<keyword evidence="4 6" id="KW-1133">Transmembrane helix</keyword>
<dbReference type="PANTHER" id="PTHR33545">
    <property type="entry name" value="UPF0750 MEMBRANE PROTEIN YITT-RELATED"/>
    <property type="match status" value="1"/>
</dbReference>
<keyword evidence="3 6" id="KW-0812">Transmembrane</keyword>
<comment type="subcellular location">
    <subcellularLocation>
        <location evidence="1">Cell membrane</location>
        <topology evidence="1">Multi-pass membrane protein</topology>
    </subcellularLocation>
</comment>
<evidence type="ECO:0000256" key="5">
    <source>
        <dbReference type="ARBA" id="ARBA00023136"/>
    </source>
</evidence>
<comment type="caution">
    <text evidence="7">The sequence shown here is derived from an EMBL/GenBank/DDBJ whole genome shotgun (WGS) entry which is preliminary data.</text>
</comment>
<keyword evidence="5 6" id="KW-0472">Membrane</keyword>
<organism evidence="7 8">
    <name type="scientific">Lactococcus nasutitermitis</name>
    <dbReference type="NCBI Taxonomy" id="1652957"/>
    <lineage>
        <taxon>Bacteria</taxon>
        <taxon>Bacillati</taxon>
        <taxon>Bacillota</taxon>
        <taxon>Bacilli</taxon>
        <taxon>Lactobacillales</taxon>
        <taxon>Streptococcaceae</taxon>
        <taxon>Lactococcus</taxon>
    </lineage>
</organism>
<dbReference type="InterPro" id="IPR051461">
    <property type="entry name" value="UPF0750_membrane"/>
</dbReference>
<name>A0ABV9JDG9_9LACT</name>
<dbReference type="RefSeq" id="WP_213535981.1">
    <property type="nucleotide sequence ID" value="NZ_BOVQ01000005.1"/>
</dbReference>
<keyword evidence="2" id="KW-1003">Cell membrane</keyword>
<gene>
    <name evidence="7" type="ORF">ACFO26_06615</name>
</gene>
<proteinExistence type="predicted"/>
<dbReference type="PROSITE" id="PS51257">
    <property type="entry name" value="PROKAR_LIPOPROTEIN"/>
    <property type="match status" value="1"/>
</dbReference>
<dbReference type="PANTHER" id="PTHR33545:SF4">
    <property type="entry name" value="UPF0750 MEMBRANE PROTEIN YXKD"/>
    <property type="match status" value="1"/>
</dbReference>
<evidence type="ECO:0000256" key="3">
    <source>
        <dbReference type="ARBA" id="ARBA00022692"/>
    </source>
</evidence>
<evidence type="ECO:0000313" key="7">
    <source>
        <dbReference type="EMBL" id="MFC4652578.1"/>
    </source>
</evidence>
<keyword evidence="8" id="KW-1185">Reference proteome</keyword>
<reference evidence="8" key="1">
    <citation type="journal article" date="2019" name="Int. J. Syst. Evol. Microbiol.">
        <title>The Global Catalogue of Microorganisms (GCM) 10K type strain sequencing project: providing services to taxonomists for standard genome sequencing and annotation.</title>
        <authorList>
            <consortium name="The Broad Institute Genomics Platform"/>
            <consortium name="The Broad Institute Genome Sequencing Center for Infectious Disease"/>
            <person name="Wu L."/>
            <person name="Ma J."/>
        </authorList>
    </citation>
    <scope>NUCLEOTIDE SEQUENCE [LARGE SCALE GENOMIC DNA]</scope>
    <source>
        <strain evidence="8">CCUG 63287</strain>
    </source>
</reference>
<dbReference type="Pfam" id="PF02588">
    <property type="entry name" value="YitT_membrane"/>
    <property type="match status" value="1"/>
</dbReference>
<evidence type="ECO:0000313" key="8">
    <source>
        <dbReference type="Proteomes" id="UP001595987"/>
    </source>
</evidence>
<feature type="transmembrane region" description="Helical" evidence="6">
    <location>
        <begin position="73"/>
        <end position="92"/>
    </location>
</feature>
<evidence type="ECO:0000256" key="4">
    <source>
        <dbReference type="ARBA" id="ARBA00022989"/>
    </source>
</evidence>
<dbReference type="InterPro" id="IPR003740">
    <property type="entry name" value="YitT"/>
</dbReference>